<dbReference type="Gene3D" id="1.10.10.2120">
    <property type="match status" value="1"/>
</dbReference>
<dbReference type="PANTHER" id="PTHR34180">
    <property type="entry name" value="PEPTIDASE C45"/>
    <property type="match status" value="1"/>
</dbReference>
<reference evidence="2 3" key="1">
    <citation type="submission" date="2020-02" db="EMBL/GenBank/DDBJ databases">
        <authorList>
            <person name="Chen W.-M."/>
        </authorList>
    </citation>
    <scope>NUCLEOTIDE SEQUENCE [LARGE SCALE GENOMIC DNA]</scope>
    <source>
        <strain evidence="2 3">KMS-5</strain>
    </source>
</reference>
<dbReference type="InterPro" id="IPR047801">
    <property type="entry name" value="Peptidase_C45"/>
</dbReference>
<dbReference type="RefSeq" id="WP_164627422.1">
    <property type="nucleotide sequence ID" value="NZ_JAAIVJ010000012.1"/>
</dbReference>
<comment type="caution">
    <text evidence="2">The sequence shown here is derived from an EMBL/GenBank/DDBJ whole genome shotgun (WGS) entry which is preliminary data.</text>
</comment>
<evidence type="ECO:0000313" key="3">
    <source>
        <dbReference type="Proteomes" id="UP000477782"/>
    </source>
</evidence>
<accession>A0A6M0QWD1</accession>
<feature type="domain" description="Peptidase C45 hydrolase" evidence="1">
    <location>
        <begin position="117"/>
        <end position="295"/>
    </location>
</feature>
<organism evidence="2 3">
    <name type="scientific">Tabrizicola oligotrophica</name>
    <dbReference type="NCBI Taxonomy" id="2710650"/>
    <lineage>
        <taxon>Bacteria</taxon>
        <taxon>Pseudomonadati</taxon>
        <taxon>Pseudomonadota</taxon>
        <taxon>Alphaproteobacteria</taxon>
        <taxon>Rhodobacterales</taxon>
        <taxon>Paracoccaceae</taxon>
        <taxon>Tabrizicola</taxon>
    </lineage>
</organism>
<dbReference type="EMBL" id="JAAIVJ010000012">
    <property type="protein sequence ID" value="NEY91730.1"/>
    <property type="molecule type" value="Genomic_DNA"/>
</dbReference>
<dbReference type="PANTHER" id="PTHR34180:SF1">
    <property type="entry name" value="BETA-ALANYL-DOPAMINE_CARCININE HYDROLASE"/>
    <property type="match status" value="1"/>
</dbReference>
<gene>
    <name evidence="2" type="ORF">G4Z14_15640</name>
</gene>
<dbReference type="InterPro" id="IPR005079">
    <property type="entry name" value="Peptidase_C45_hydrolase"/>
</dbReference>
<dbReference type="Pfam" id="PF03417">
    <property type="entry name" value="AAT"/>
    <property type="match status" value="1"/>
</dbReference>
<evidence type="ECO:0000313" key="2">
    <source>
        <dbReference type="EMBL" id="NEY91730.1"/>
    </source>
</evidence>
<proteinExistence type="predicted"/>
<evidence type="ECO:0000259" key="1">
    <source>
        <dbReference type="Pfam" id="PF03417"/>
    </source>
</evidence>
<keyword evidence="3" id="KW-1185">Reference proteome</keyword>
<dbReference type="InterPro" id="IPR047794">
    <property type="entry name" value="C45_proenzyme-like"/>
</dbReference>
<name>A0A6M0QWD1_9RHOB</name>
<dbReference type="Proteomes" id="UP000477782">
    <property type="component" value="Unassembled WGS sequence"/>
</dbReference>
<sequence length="349" mass="37069">MTRVYRSTLTDPQARGHDFGRVHGEKIAATIAGYRAMWEAVVPGHDPKPAGRAALAATESFAPHLAAELRGMAEGSGIDLALIGAINARTEILAALKASTRGECSAVIALPPEGPPVAIQTWDWYHRFRQNWLVWEIPLEDGTTTKTMTEYGIVGKAGLNTRGLGLLFTILHHEADGHGIGVPVHVAARAALDLGRDLHDAAQLLGTAQVSASSSLNLSAWEHGRSAAITVELHPGGPGHVLPSRDGLLVHTNHFLDPRPARQDTEPAAFPDTLLRHAMLSRRLTGASSAAQVLDALNCHMGADSALCCHPLPGDPDDQYETLATVRLNLAAGDLHVHEGGPCSCGWNL</sequence>
<dbReference type="Gene3D" id="3.60.60.10">
    <property type="entry name" value="Penicillin V Acylase, Chain A"/>
    <property type="match status" value="1"/>
</dbReference>
<protein>
    <submittedName>
        <fullName evidence="2">Peptidase C45</fullName>
    </submittedName>
</protein>
<dbReference type="AlphaFoldDB" id="A0A6M0QWD1"/>
<dbReference type="NCBIfam" id="NF040521">
    <property type="entry name" value="C45_proenzyme"/>
    <property type="match status" value="1"/>
</dbReference>